<dbReference type="InterPro" id="IPR013655">
    <property type="entry name" value="PAS_fold_3"/>
</dbReference>
<dbReference type="Pfam" id="PF08447">
    <property type="entry name" value="PAS_3"/>
    <property type="match status" value="1"/>
</dbReference>
<evidence type="ECO:0000256" key="3">
    <source>
        <dbReference type="ARBA" id="ARBA00021740"/>
    </source>
</evidence>
<dbReference type="GO" id="GO:0004673">
    <property type="term" value="F:protein histidine kinase activity"/>
    <property type="evidence" value="ECO:0007669"/>
    <property type="project" value="UniProtKB-EC"/>
</dbReference>
<comment type="caution">
    <text evidence="12">The sequence shown here is derived from an EMBL/GenBank/DDBJ whole genome shotgun (WGS) entry which is preliminary data.</text>
</comment>
<dbReference type="Proteomes" id="UP000281547">
    <property type="component" value="Unassembled WGS sequence"/>
</dbReference>
<dbReference type="SUPFAM" id="SSF55785">
    <property type="entry name" value="PYP-like sensor domain (PAS domain)"/>
    <property type="match status" value="1"/>
</dbReference>
<dbReference type="Pfam" id="PF07536">
    <property type="entry name" value="HWE_HK"/>
    <property type="match status" value="1"/>
</dbReference>
<dbReference type="InterPro" id="IPR029016">
    <property type="entry name" value="GAF-like_dom_sf"/>
</dbReference>
<dbReference type="SMART" id="SM00065">
    <property type="entry name" value="GAF"/>
    <property type="match status" value="1"/>
</dbReference>
<feature type="domain" description="Signal transduction histidine kinase HWE region" evidence="11">
    <location>
        <begin position="319"/>
        <end position="401"/>
    </location>
</feature>
<dbReference type="CDD" id="cd00130">
    <property type="entry name" value="PAS"/>
    <property type="match status" value="1"/>
</dbReference>
<keyword evidence="8" id="KW-0067">ATP-binding</keyword>
<keyword evidence="4" id="KW-0597">Phosphoprotein</keyword>
<gene>
    <name evidence="12" type="ORF">EMQ25_02780</name>
</gene>
<dbReference type="EMBL" id="RZNJ01000001">
    <property type="protein sequence ID" value="RUT34898.1"/>
    <property type="molecule type" value="Genomic_DNA"/>
</dbReference>
<evidence type="ECO:0000313" key="12">
    <source>
        <dbReference type="EMBL" id="RUT34898.1"/>
    </source>
</evidence>
<evidence type="ECO:0000256" key="5">
    <source>
        <dbReference type="ARBA" id="ARBA00022679"/>
    </source>
</evidence>
<evidence type="ECO:0000313" key="13">
    <source>
        <dbReference type="Proteomes" id="UP000281547"/>
    </source>
</evidence>
<evidence type="ECO:0000256" key="2">
    <source>
        <dbReference type="ARBA" id="ARBA00012438"/>
    </source>
</evidence>
<accession>A0A433XLM7</accession>
<name>A0A433XLM7_9HYPH</name>
<dbReference type="Gene3D" id="3.30.450.20">
    <property type="entry name" value="PAS domain"/>
    <property type="match status" value="1"/>
</dbReference>
<dbReference type="SMART" id="SM00911">
    <property type="entry name" value="HWE_HK"/>
    <property type="match status" value="1"/>
</dbReference>
<dbReference type="EC" id="2.7.13.3" evidence="2"/>
<dbReference type="PANTHER" id="PTHR41523:SF8">
    <property type="entry name" value="ETHYLENE RESPONSE SENSOR PROTEIN"/>
    <property type="match status" value="1"/>
</dbReference>
<dbReference type="AlphaFoldDB" id="A0A433XLM7"/>
<evidence type="ECO:0000256" key="1">
    <source>
        <dbReference type="ARBA" id="ARBA00000085"/>
    </source>
</evidence>
<evidence type="ECO:0000256" key="6">
    <source>
        <dbReference type="ARBA" id="ARBA00022741"/>
    </source>
</evidence>
<dbReference type="GO" id="GO:0005524">
    <property type="term" value="F:ATP binding"/>
    <property type="evidence" value="ECO:0007669"/>
    <property type="project" value="UniProtKB-KW"/>
</dbReference>
<dbReference type="PANTHER" id="PTHR41523">
    <property type="entry name" value="TWO-COMPONENT SYSTEM SENSOR PROTEIN"/>
    <property type="match status" value="1"/>
</dbReference>
<proteinExistence type="predicted"/>
<reference evidence="12 13" key="1">
    <citation type="journal article" date="2016" name="Int. J. Syst. Evol. Microbiol.">
        <title>Arsenicitalea aurantiaca gen. nov., sp. nov., a new member of the family Hyphomicrobiaceae, isolated from high-arsenic sediment.</title>
        <authorList>
            <person name="Mu Y."/>
            <person name="Zhou L."/>
            <person name="Zeng X.C."/>
            <person name="Liu L."/>
            <person name="Pan Y."/>
            <person name="Chen X."/>
            <person name="Wang J."/>
            <person name="Li S."/>
            <person name="Li W.J."/>
            <person name="Wang Y."/>
        </authorList>
    </citation>
    <scope>NUCLEOTIDE SEQUENCE [LARGE SCALE GENOMIC DNA]</scope>
    <source>
        <strain evidence="12 13">42-50</strain>
    </source>
</reference>
<comment type="catalytic activity">
    <reaction evidence="1">
        <text>ATP + protein L-histidine = ADP + protein N-phospho-L-histidine.</text>
        <dbReference type="EC" id="2.7.13.3"/>
    </reaction>
</comment>
<dbReference type="InterPro" id="IPR003018">
    <property type="entry name" value="GAF"/>
</dbReference>
<evidence type="ECO:0000256" key="9">
    <source>
        <dbReference type="SAM" id="Coils"/>
    </source>
</evidence>
<keyword evidence="7" id="KW-0418">Kinase</keyword>
<evidence type="ECO:0000256" key="4">
    <source>
        <dbReference type="ARBA" id="ARBA00022553"/>
    </source>
</evidence>
<protein>
    <recommendedName>
        <fullName evidence="3">Blue-light-activated histidine kinase</fullName>
        <ecNumber evidence="2">2.7.13.3</ecNumber>
    </recommendedName>
</protein>
<keyword evidence="9" id="KW-0175">Coiled coil</keyword>
<feature type="domain" description="GAF" evidence="10">
    <location>
        <begin position="41"/>
        <end position="180"/>
    </location>
</feature>
<evidence type="ECO:0000259" key="11">
    <source>
        <dbReference type="SMART" id="SM00911"/>
    </source>
</evidence>
<keyword evidence="6" id="KW-0547">Nucleotide-binding</keyword>
<keyword evidence="5" id="KW-0808">Transferase</keyword>
<organism evidence="12 13">
    <name type="scientific">Arsenicitalea aurantiaca</name>
    <dbReference type="NCBI Taxonomy" id="1783274"/>
    <lineage>
        <taxon>Bacteria</taxon>
        <taxon>Pseudomonadati</taxon>
        <taxon>Pseudomonadota</taxon>
        <taxon>Alphaproteobacteria</taxon>
        <taxon>Hyphomicrobiales</taxon>
        <taxon>Devosiaceae</taxon>
        <taxon>Arsenicitalea</taxon>
    </lineage>
</organism>
<evidence type="ECO:0000256" key="8">
    <source>
        <dbReference type="ARBA" id="ARBA00022840"/>
    </source>
</evidence>
<dbReference type="Pfam" id="PF01590">
    <property type="entry name" value="GAF"/>
    <property type="match status" value="1"/>
</dbReference>
<dbReference type="InterPro" id="IPR011102">
    <property type="entry name" value="Sig_transdc_His_kinase_HWE"/>
</dbReference>
<dbReference type="InterPro" id="IPR000014">
    <property type="entry name" value="PAS"/>
</dbReference>
<sequence>MRFPDGPVISKPASLPDDVWEAVISSQRLDVLEALGVMDADEDADFDRLTRLAAAIFGAPVSLVTVIDARRQWFTSHHGTTLTENATENTFCAHALTSDEPFTVLDATQDPRFANNPIVTGPTHVRFYAGVPVSVHGQKVGSICVIGMEPRDAVSADQLAQLSDLAAVAGSLFALKDEARVRARTAAELIKEEWRHALTLEAGKVGSWVWDIRTGEIVANDILRRMFGIESSAPVTFESIIAAIHPDDRERVKTALIEGSADGQDYFAEFRLLGGGWLIGRGRVYQRDAGAEPLIMMGVNIDVTDAREAAEQTRILLRELNHRVKNTLAMIQSLARQTLRRTPDPQRFIDAFSGRLRTLSEAHSLLADRDWTGIGILELIETQVGPYLLSSTDQLVIDGDDLQLPPDHALGLGLILHELASNAVKFGALSTPRGRIAISWTGPVGAERRVDFQWREEGGPQISAPVEPGFGTRLIERSLDKVLDSKVTLDYAPEGVRAALSFPMIVPEARPHY</sequence>
<evidence type="ECO:0000259" key="10">
    <source>
        <dbReference type="SMART" id="SM00065"/>
    </source>
</evidence>
<dbReference type="InterPro" id="IPR035965">
    <property type="entry name" value="PAS-like_dom_sf"/>
</dbReference>
<feature type="coiled-coil region" evidence="9">
    <location>
        <begin position="303"/>
        <end position="337"/>
    </location>
</feature>
<dbReference type="Gene3D" id="3.30.450.40">
    <property type="match status" value="1"/>
</dbReference>
<dbReference type="Gene3D" id="3.30.565.10">
    <property type="entry name" value="Histidine kinase-like ATPase, C-terminal domain"/>
    <property type="match status" value="1"/>
</dbReference>
<dbReference type="InterPro" id="IPR036890">
    <property type="entry name" value="HATPase_C_sf"/>
</dbReference>
<keyword evidence="13" id="KW-1185">Reference proteome</keyword>
<evidence type="ECO:0000256" key="7">
    <source>
        <dbReference type="ARBA" id="ARBA00022777"/>
    </source>
</evidence>
<dbReference type="SUPFAM" id="SSF55781">
    <property type="entry name" value="GAF domain-like"/>
    <property type="match status" value="1"/>
</dbReference>